<dbReference type="PANTHER" id="PTHR30386:SF26">
    <property type="entry name" value="TRANSPORT PROTEIN COMB"/>
    <property type="match status" value="1"/>
</dbReference>
<dbReference type="NCBIfam" id="TIGR03794">
    <property type="entry name" value="NHLM_micro_HlyD"/>
    <property type="match status" value="1"/>
</dbReference>
<dbReference type="PANTHER" id="PTHR30386">
    <property type="entry name" value="MEMBRANE FUSION SUBUNIT OF EMRAB-TOLC MULTIDRUG EFFLUX PUMP"/>
    <property type="match status" value="1"/>
</dbReference>
<dbReference type="OrthoDB" id="8439633at2"/>
<accession>Q117M9</accession>
<dbReference type="HOGENOM" id="CLU_028453_1_0_3"/>
<evidence type="ECO:0000259" key="8">
    <source>
        <dbReference type="Pfam" id="PF25917"/>
    </source>
</evidence>
<dbReference type="AlphaFoldDB" id="Q117M9"/>
<comment type="subcellular location">
    <subcellularLocation>
        <location evidence="1">Membrane</location>
        <topology evidence="1">Single-pass membrane protein</topology>
    </subcellularLocation>
</comment>
<proteinExistence type="inferred from homology"/>
<dbReference type="eggNOG" id="COG0845">
    <property type="taxonomic scope" value="Bacteria"/>
</dbReference>
<organism evidence="9">
    <name type="scientific">Trichodesmium erythraeum (strain IMS101)</name>
    <dbReference type="NCBI Taxonomy" id="203124"/>
    <lineage>
        <taxon>Bacteria</taxon>
        <taxon>Bacillati</taxon>
        <taxon>Cyanobacteriota</taxon>
        <taxon>Cyanophyceae</taxon>
        <taxon>Oscillatoriophycideae</taxon>
        <taxon>Oscillatoriales</taxon>
        <taxon>Microcoleaceae</taxon>
        <taxon>Trichodesmium</taxon>
    </lineage>
</organism>
<dbReference type="STRING" id="203124.Tery_0894"/>
<evidence type="ECO:0000313" key="9">
    <source>
        <dbReference type="EMBL" id="ABG50295.1"/>
    </source>
</evidence>
<evidence type="ECO:0000256" key="6">
    <source>
        <dbReference type="SAM" id="Coils"/>
    </source>
</evidence>
<dbReference type="InterPro" id="IPR050739">
    <property type="entry name" value="MFP"/>
</dbReference>
<evidence type="ECO:0000256" key="5">
    <source>
        <dbReference type="ARBA" id="ARBA00023136"/>
    </source>
</evidence>
<dbReference type="InterPro" id="IPR058625">
    <property type="entry name" value="MdtA-like_BSH"/>
</dbReference>
<name>Q117M9_TRIEI</name>
<feature type="transmembrane region" description="Helical" evidence="7">
    <location>
        <begin position="44"/>
        <end position="63"/>
    </location>
</feature>
<sequence length="666" mass="75727">MTNELPKTDSLKKKGRIFSQDSWEKISSPEEFDELIQVVTVKNWLSFSIFGGLVLVGILWSIFGKIPITVTGKGVLIRPRQVVTFQSAIEGNLDSLKIRDGECVKKDEVLATINPSQLKKQLELQRQKLFLFQTQALDTQRLEGQRTQLEVDGLTTKAEGLRQRLRDTQSLTPTLQSNTLEALREKGQTLEQRLQDMQAVTPRLKEEKLQEINKQRVSLEKRLGDAKKLTPELRDKKLQAIAEQKITLQERLQSAKSLTPILRDKNELALQQQRESLKQRLKDAQELVPVFEQRLTKRQKLLDDGAISQDNLLQTEQEFRQNLQSIAQIKTELKQVEVQEAETAEKYLQNFSTINEIEDKLKDLEVEEVETNQRYLDNVNTIREIEGQLQGLDSQTTETSKQFLDNLNQINEIKVQLQEVKLQETEAMEKFLESQNIMAQLKVDLLDLETQKKRLEQENLEAANTRKNQIEEVNREIAQLEKQVADNSKILSPVDGCILEIKGTVGQYVSPGTVLGKINVQGRLSGLMAVSYFPVKDGKMIKSDMKITITPDTVKRERFGGIIGNITSISSFPVTKEGASFVVGNPEIVENIIGESGGQIETYAQLRKDDNTFSDYQWSSSKGPQKKFTAGTTITARVRVEERAPITFVLPILREWSGVYLFKSKS</sequence>
<protein>
    <submittedName>
        <fullName evidence="9">Chromosome segregation ATPase-like protein</fullName>
    </submittedName>
</protein>
<keyword evidence="6" id="KW-0175">Coiled coil</keyword>
<evidence type="ECO:0000256" key="1">
    <source>
        <dbReference type="ARBA" id="ARBA00004167"/>
    </source>
</evidence>
<dbReference type="Pfam" id="PF25917">
    <property type="entry name" value="BSH_RND"/>
    <property type="match status" value="1"/>
</dbReference>
<reference evidence="9" key="1">
    <citation type="submission" date="2006-06" db="EMBL/GenBank/DDBJ databases">
        <title>Complete sequence of Trichodesmium erythraeum IMS101.</title>
        <authorList>
            <consortium name="US DOE Joint Genome Institute"/>
            <person name="Copeland A."/>
            <person name="Lucas S."/>
            <person name="Lapidus A."/>
            <person name="Barry K."/>
            <person name="Detter J.C."/>
            <person name="Glavina del Rio T."/>
            <person name="Hammon N."/>
            <person name="Israni S."/>
            <person name="Dalin E."/>
            <person name="Tice H."/>
            <person name="Pitluck S."/>
            <person name="Kiss H."/>
            <person name="Munk A.C."/>
            <person name="Brettin T."/>
            <person name="Bruce D."/>
            <person name="Han C."/>
            <person name="Tapia R."/>
            <person name="Gilna P."/>
            <person name="Schmutz J."/>
            <person name="Larimer F."/>
            <person name="Land M."/>
            <person name="Hauser L."/>
            <person name="Kyrpides N."/>
            <person name="Kim E."/>
            <person name="Richardson P."/>
        </authorList>
    </citation>
    <scope>NUCLEOTIDE SEQUENCE [LARGE SCALE GENOMIC DNA]</scope>
    <source>
        <strain evidence="9">IMS101</strain>
    </source>
</reference>
<dbReference type="EMBL" id="CP000393">
    <property type="protein sequence ID" value="ABG50295.1"/>
    <property type="molecule type" value="Genomic_DNA"/>
</dbReference>
<feature type="coiled-coil region" evidence="6">
    <location>
        <begin position="326"/>
        <end position="374"/>
    </location>
</feature>
<dbReference type="eggNOG" id="COG1196">
    <property type="taxonomic scope" value="Bacteria"/>
</dbReference>
<feature type="coiled-coil region" evidence="6">
    <location>
        <begin position="410"/>
        <end position="490"/>
    </location>
</feature>
<comment type="similarity">
    <text evidence="2">Belongs to the membrane fusion protein (MFP) (TC 8.A.1) family.</text>
</comment>
<keyword evidence="3 7" id="KW-0812">Transmembrane</keyword>
<dbReference type="GO" id="GO:0016020">
    <property type="term" value="C:membrane"/>
    <property type="evidence" value="ECO:0007669"/>
    <property type="project" value="UniProtKB-SubCell"/>
</dbReference>
<evidence type="ECO:0000256" key="2">
    <source>
        <dbReference type="ARBA" id="ARBA00009477"/>
    </source>
</evidence>
<dbReference type="KEGG" id="ter:Tery_0894"/>
<keyword evidence="4 7" id="KW-1133">Transmembrane helix</keyword>
<keyword evidence="5 7" id="KW-0472">Membrane</keyword>
<dbReference type="RefSeq" id="WP_011610686.1">
    <property type="nucleotide sequence ID" value="NC_008312.1"/>
</dbReference>
<gene>
    <name evidence="9" type="ordered locus">Tery_0894</name>
</gene>
<evidence type="ECO:0000256" key="7">
    <source>
        <dbReference type="SAM" id="Phobius"/>
    </source>
</evidence>
<feature type="domain" description="Multidrug resistance protein MdtA-like barrel-sandwich hybrid" evidence="8">
    <location>
        <begin position="82"/>
        <end position="516"/>
    </location>
</feature>
<evidence type="ECO:0000256" key="3">
    <source>
        <dbReference type="ARBA" id="ARBA00022692"/>
    </source>
</evidence>
<dbReference type="InterPro" id="IPR022275">
    <property type="entry name" value="NHPM_bacteriocin_SS_HylD"/>
</dbReference>
<feature type="coiled-coil region" evidence="6">
    <location>
        <begin position="180"/>
        <end position="294"/>
    </location>
</feature>
<evidence type="ECO:0000256" key="4">
    <source>
        <dbReference type="ARBA" id="ARBA00022989"/>
    </source>
</evidence>